<sequence>MAVRFPELRWETSYQQSPQGTEVPHTALVAHGTAAWYSANSQKSAATR</sequence>
<protein>
    <submittedName>
        <fullName evidence="1">RCG61428, isoform CRA_b</fullName>
    </submittedName>
</protein>
<organism evidence="1 2">
    <name type="scientific">Rattus norvegicus</name>
    <name type="common">Rat</name>
    <dbReference type="NCBI Taxonomy" id="10116"/>
    <lineage>
        <taxon>Eukaryota</taxon>
        <taxon>Metazoa</taxon>
        <taxon>Chordata</taxon>
        <taxon>Craniata</taxon>
        <taxon>Vertebrata</taxon>
        <taxon>Euteleostomi</taxon>
        <taxon>Mammalia</taxon>
        <taxon>Eutheria</taxon>
        <taxon>Euarchontoglires</taxon>
        <taxon>Glires</taxon>
        <taxon>Rodentia</taxon>
        <taxon>Myomorpha</taxon>
        <taxon>Muroidea</taxon>
        <taxon>Muridae</taxon>
        <taxon>Murinae</taxon>
        <taxon>Rattus</taxon>
    </lineage>
</organism>
<evidence type="ECO:0000313" key="2">
    <source>
        <dbReference type="Proteomes" id="UP000234681"/>
    </source>
</evidence>
<accession>A6HB21</accession>
<dbReference type="AlphaFoldDB" id="A6HB21"/>
<gene>
    <name evidence="1" type="ORF">rCG_61428</name>
</gene>
<proteinExistence type="predicted"/>
<name>A6HB21_RAT</name>
<reference evidence="2" key="1">
    <citation type="submission" date="2005-09" db="EMBL/GenBank/DDBJ databases">
        <authorList>
            <person name="Mural R.J."/>
            <person name="Li P.W."/>
            <person name="Adams M.D."/>
            <person name="Amanatides P.G."/>
            <person name="Baden-Tillson H."/>
            <person name="Barnstead M."/>
            <person name="Chin S.H."/>
            <person name="Dew I."/>
            <person name="Evans C.A."/>
            <person name="Ferriera S."/>
            <person name="Flanigan M."/>
            <person name="Fosler C."/>
            <person name="Glodek A."/>
            <person name="Gu Z."/>
            <person name="Holt R.A."/>
            <person name="Jennings D."/>
            <person name="Kraft C.L."/>
            <person name="Lu F."/>
            <person name="Nguyen T."/>
            <person name="Nusskern D.R."/>
            <person name="Pfannkoch C.M."/>
            <person name="Sitter C."/>
            <person name="Sutton G.G."/>
            <person name="Venter J.C."/>
            <person name="Wang Z."/>
            <person name="Woodage T."/>
            <person name="Zheng X.H."/>
            <person name="Zhong F."/>
        </authorList>
    </citation>
    <scope>NUCLEOTIDE SEQUENCE [LARGE SCALE GENOMIC DNA]</scope>
    <source>
        <strain>BN</strain>
        <strain evidence="2">Sprague-Dawley</strain>
    </source>
</reference>
<evidence type="ECO:0000313" key="1">
    <source>
        <dbReference type="EMBL" id="EDM03226.1"/>
    </source>
</evidence>
<dbReference type="Proteomes" id="UP000234681">
    <property type="component" value="Chromosome 6"/>
</dbReference>
<dbReference type="EMBL" id="CH473947">
    <property type="protein sequence ID" value="EDM03226.1"/>
    <property type="molecule type" value="Genomic_DNA"/>
</dbReference>